<dbReference type="InterPro" id="IPR050201">
    <property type="entry name" value="Bacterial_glucokinase"/>
</dbReference>
<dbReference type="RefSeq" id="WP_183962093.1">
    <property type="nucleotide sequence ID" value="NZ_JACHHP010000007.1"/>
</dbReference>
<accession>A0A7W8DBA6</accession>
<keyword evidence="2" id="KW-0547">Nucleotide-binding</keyword>
<dbReference type="GO" id="GO:0005829">
    <property type="term" value="C:cytosol"/>
    <property type="evidence" value="ECO:0007669"/>
    <property type="project" value="TreeGrafter"/>
</dbReference>
<evidence type="ECO:0000256" key="4">
    <source>
        <dbReference type="ARBA" id="ARBA00022840"/>
    </source>
</evidence>
<keyword evidence="1 6" id="KW-0808">Transferase</keyword>
<gene>
    <name evidence="6" type="ORF">HNQ52_003125</name>
</gene>
<dbReference type="CDD" id="cd24008">
    <property type="entry name" value="ASKHA_NBD_GLK"/>
    <property type="match status" value="1"/>
</dbReference>
<evidence type="ECO:0000256" key="1">
    <source>
        <dbReference type="ARBA" id="ARBA00022679"/>
    </source>
</evidence>
<dbReference type="GO" id="GO:0005536">
    <property type="term" value="F:D-glucose binding"/>
    <property type="evidence" value="ECO:0007669"/>
    <property type="project" value="InterPro"/>
</dbReference>
<dbReference type="GO" id="GO:0005524">
    <property type="term" value="F:ATP binding"/>
    <property type="evidence" value="ECO:0007669"/>
    <property type="project" value="UniProtKB-KW"/>
</dbReference>
<reference evidence="6 7" key="1">
    <citation type="submission" date="2020-08" db="EMBL/GenBank/DDBJ databases">
        <title>Genomic Encyclopedia of Type Strains, Phase IV (KMG-IV): sequencing the most valuable type-strain genomes for metagenomic binning, comparative biology and taxonomic classification.</title>
        <authorList>
            <person name="Goeker M."/>
        </authorList>
    </citation>
    <scope>NUCLEOTIDE SEQUENCE [LARGE SCALE GENOMIC DNA]</scope>
    <source>
        <strain evidence="6 7">DSM 24163</strain>
    </source>
</reference>
<dbReference type="EMBL" id="JACHHP010000007">
    <property type="protein sequence ID" value="MBB5209553.1"/>
    <property type="molecule type" value="Genomic_DNA"/>
</dbReference>
<dbReference type="EC" id="2.7.1.2" evidence="6"/>
<sequence>MTASAPTLLAEVGGTNVRFGLAWPNARQPLDADSVRSMLVVQFDTLADAAATYLRELDIDARPQHAVFAVAGRLDGDDARLTNHPWTISFAQTRRALGLASHRAINDFAAMSLCLPLLAPHDSVALGAPPAATLGSEPSQTFAVLGPGTGLGVGALLLREGRMFALQTEGGHIGVAPCNALEIEVLKVLQRRFGRVSVERLLCGQGLVNLEAALVEIEGRSNGADAPDTIAAATEPRHRRTLEVFCGILGATAGDFVLGYGAWHGAWIAGGLVPHLLPWLRAPGFRTRFEDKGRFADAMRRVPVRAVVHPHPALLGAAVQSMLDAGHAPLPRQARPVPVDEEIAP</sequence>
<dbReference type="AlphaFoldDB" id="A0A7W8DBA6"/>
<name>A0A7W8DBA6_9GAMM</name>
<dbReference type="Gene3D" id="3.30.420.40">
    <property type="match status" value="1"/>
</dbReference>
<dbReference type="SUPFAM" id="SSF53067">
    <property type="entry name" value="Actin-like ATPase domain"/>
    <property type="match status" value="1"/>
</dbReference>
<dbReference type="PANTHER" id="PTHR47690:SF1">
    <property type="entry name" value="GLUCOKINASE"/>
    <property type="match status" value="1"/>
</dbReference>
<dbReference type="GO" id="GO:0006096">
    <property type="term" value="P:glycolytic process"/>
    <property type="evidence" value="ECO:0007669"/>
    <property type="project" value="InterPro"/>
</dbReference>
<keyword evidence="3 6" id="KW-0418">Kinase</keyword>
<dbReference type="Pfam" id="PF02685">
    <property type="entry name" value="Glucokinase"/>
    <property type="match status" value="1"/>
</dbReference>
<dbReference type="PANTHER" id="PTHR47690">
    <property type="entry name" value="GLUCOKINASE"/>
    <property type="match status" value="1"/>
</dbReference>
<keyword evidence="4" id="KW-0067">ATP-binding</keyword>
<evidence type="ECO:0000256" key="3">
    <source>
        <dbReference type="ARBA" id="ARBA00022777"/>
    </source>
</evidence>
<dbReference type="Proteomes" id="UP000521199">
    <property type="component" value="Unassembled WGS sequence"/>
</dbReference>
<organism evidence="6 7">
    <name type="scientific">Chiayiivirga flava</name>
    <dbReference type="NCBI Taxonomy" id="659595"/>
    <lineage>
        <taxon>Bacteria</taxon>
        <taxon>Pseudomonadati</taxon>
        <taxon>Pseudomonadota</taxon>
        <taxon>Gammaproteobacteria</taxon>
        <taxon>Lysobacterales</taxon>
        <taxon>Lysobacteraceae</taxon>
        <taxon>Chiayiivirga</taxon>
    </lineage>
</organism>
<evidence type="ECO:0000256" key="2">
    <source>
        <dbReference type="ARBA" id="ARBA00022741"/>
    </source>
</evidence>
<proteinExistence type="inferred from homology"/>
<dbReference type="InterPro" id="IPR043129">
    <property type="entry name" value="ATPase_NBD"/>
</dbReference>
<dbReference type="InterPro" id="IPR003836">
    <property type="entry name" value="Glucokinase"/>
</dbReference>
<comment type="similarity">
    <text evidence="5">Belongs to the bacterial glucokinase family.</text>
</comment>
<dbReference type="GO" id="GO:0004340">
    <property type="term" value="F:glucokinase activity"/>
    <property type="evidence" value="ECO:0007669"/>
    <property type="project" value="UniProtKB-EC"/>
</dbReference>
<comment type="caution">
    <text evidence="6">The sequence shown here is derived from an EMBL/GenBank/DDBJ whole genome shotgun (WGS) entry which is preliminary data.</text>
</comment>
<evidence type="ECO:0000313" key="7">
    <source>
        <dbReference type="Proteomes" id="UP000521199"/>
    </source>
</evidence>
<evidence type="ECO:0000313" key="6">
    <source>
        <dbReference type="EMBL" id="MBB5209553.1"/>
    </source>
</evidence>
<dbReference type="Gene3D" id="3.40.367.20">
    <property type="match status" value="1"/>
</dbReference>
<evidence type="ECO:0000256" key="5">
    <source>
        <dbReference type="RuleBase" id="RU004046"/>
    </source>
</evidence>
<keyword evidence="7" id="KW-1185">Reference proteome</keyword>
<protein>
    <submittedName>
        <fullName evidence="6">Glucokinase</fullName>
        <ecNumber evidence="6">2.7.1.2</ecNumber>
    </submittedName>
</protein>
<dbReference type="NCBIfam" id="TIGR00749">
    <property type="entry name" value="glk"/>
    <property type="match status" value="1"/>
</dbReference>